<dbReference type="PANTHER" id="PTHR11986">
    <property type="entry name" value="AMINOTRANSFERASE CLASS III"/>
    <property type="match status" value="1"/>
</dbReference>
<dbReference type="InterPro" id="IPR015422">
    <property type="entry name" value="PyrdxlP-dep_Trfase_small"/>
</dbReference>
<evidence type="ECO:0000313" key="5">
    <source>
        <dbReference type="EMBL" id="OGW98870.1"/>
    </source>
</evidence>
<evidence type="ECO:0000256" key="1">
    <source>
        <dbReference type="ARBA" id="ARBA00001933"/>
    </source>
</evidence>
<proteinExistence type="inferred from homology"/>
<accession>A0A1G1L141</accession>
<reference evidence="5 6" key="1">
    <citation type="journal article" date="2016" name="Nat. Commun.">
        <title>Thousands of microbial genomes shed light on interconnected biogeochemical processes in an aquifer system.</title>
        <authorList>
            <person name="Anantharaman K."/>
            <person name="Brown C.T."/>
            <person name="Hug L.A."/>
            <person name="Sharon I."/>
            <person name="Castelle C.J."/>
            <person name="Probst A.J."/>
            <person name="Thomas B.C."/>
            <person name="Singh A."/>
            <person name="Wilkins M.J."/>
            <person name="Karaoz U."/>
            <person name="Brodie E.L."/>
            <person name="Williams K.H."/>
            <person name="Hubbard S.S."/>
            <person name="Banfield J.F."/>
        </authorList>
    </citation>
    <scope>NUCLEOTIDE SEQUENCE [LARGE SCALE GENOMIC DNA]</scope>
</reference>
<dbReference type="Gene3D" id="3.40.640.10">
    <property type="entry name" value="Type I PLP-dependent aspartate aminotransferase-like (Major domain)"/>
    <property type="match status" value="1"/>
</dbReference>
<comment type="similarity">
    <text evidence="4">Belongs to the class-III pyridoxal-phosphate-dependent aminotransferase family.</text>
</comment>
<dbReference type="GO" id="GO:0030170">
    <property type="term" value="F:pyridoxal phosphate binding"/>
    <property type="evidence" value="ECO:0007669"/>
    <property type="project" value="InterPro"/>
</dbReference>
<evidence type="ECO:0000313" key="6">
    <source>
        <dbReference type="Proteomes" id="UP000178187"/>
    </source>
</evidence>
<dbReference type="GO" id="GO:0008483">
    <property type="term" value="F:transaminase activity"/>
    <property type="evidence" value="ECO:0007669"/>
    <property type="project" value="UniProtKB-KW"/>
</dbReference>
<protein>
    <recommendedName>
        <fullName evidence="7">Putrescine aminotransferase</fullName>
    </recommendedName>
</protein>
<dbReference type="GO" id="GO:0042802">
    <property type="term" value="F:identical protein binding"/>
    <property type="evidence" value="ECO:0007669"/>
    <property type="project" value="TreeGrafter"/>
</dbReference>
<dbReference type="CDD" id="cd00610">
    <property type="entry name" value="OAT_like"/>
    <property type="match status" value="1"/>
</dbReference>
<gene>
    <name evidence="5" type="ORF">A3G33_02295</name>
</gene>
<sequence length="447" mass="49835">MNQYEKLIDGLGGIEEARALSYSESAKLYSAHLNPFLVLISRFLGFNKKFSRASGCYLYDEEGNRYLDFLAGFGSLNLGHEPEELIDALRQTEHLPNFLQSYLNPFAGKLAQHLSRLTENKLSRVFFCNSGAEACEAAMKLTRASTGKKVIVSAEGAYHGKTMGALSISGREKYKLPFAPLVPETVCIPYNDLQALEEILKTQSVAAFIVEPVQGEAGVIVPDSGYLKEVRKLCDQYDSLLILDEVQSGMGRTGRFFCYEYEGIMPDILTLSKSLGGGVIPLAAMLTKDKIWKRAYGKFETALLHSTTFGNNTRACACGIAAIRTIIKKDLSKNAADIGELMLLRLRELQQKYSVLKAVRGKGLMIGLTIARIKGKKSIFEGGLTLWIARQLFVKYRIITAFTLNNYDVLRIAPPLILNFDDAYYFLNSLEDVLKSAEKFAWFRLVK</sequence>
<dbReference type="Pfam" id="PF00202">
    <property type="entry name" value="Aminotran_3"/>
    <property type="match status" value="1"/>
</dbReference>
<evidence type="ECO:0008006" key="7">
    <source>
        <dbReference type="Google" id="ProtNLM"/>
    </source>
</evidence>
<dbReference type="InterPro" id="IPR015421">
    <property type="entry name" value="PyrdxlP-dep_Trfase_major"/>
</dbReference>
<dbReference type="Proteomes" id="UP000178187">
    <property type="component" value="Unassembled WGS sequence"/>
</dbReference>
<dbReference type="PANTHER" id="PTHR11986:SF121">
    <property type="entry name" value="BLR3010 PROTEIN"/>
    <property type="match status" value="1"/>
</dbReference>
<dbReference type="InterPro" id="IPR050103">
    <property type="entry name" value="Class-III_PLP-dep_AT"/>
</dbReference>
<comment type="caution">
    <text evidence="5">The sequence shown here is derived from an EMBL/GenBank/DDBJ whole genome shotgun (WGS) entry which is preliminary data.</text>
</comment>
<keyword evidence="3 4" id="KW-0663">Pyridoxal phosphate</keyword>
<dbReference type="Gene3D" id="3.90.1150.10">
    <property type="entry name" value="Aspartate Aminotransferase, domain 1"/>
    <property type="match status" value="1"/>
</dbReference>
<dbReference type="PROSITE" id="PS00600">
    <property type="entry name" value="AA_TRANSFER_CLASS_3"/>
    <property type="match status" value="1"/>
</dbReference>
<comment type="cofactor">
    <cofactor evidence="1">
        <name>pyridoxal 5'-phosphate</name>
        <dbReference type="ChEBI" id="CHEBI:597326"/>
    </cofactor>
</comment>
<evidence type="ECO:0000256" key="4">
    <source>
        <dbReference type="RuleBase" id="RU003560"/>
    </source>
</evidence>
<keyword evidence="2" id="KW-0808">Transferase</keyword>
<keyword evidence="2" id="KW-0032">Aminotransferase</keyword>
<dbReference type="EMBL" id="MHFR01000022">
    <property type="protein sequence ID" value="OGW98870.1"/>
    <property type="molecule type" value="Genomic_DNA"/>
</dbReference>
<dbReference type="InterPro" id="IPR015424">
    <property type="entry name" value="PyrdxlP-dep_Trfase"/>
</dbReference>
<dbReference type="PIRSF" id="PIRSF000521">
    <property type="entry name" value="Transaminase_4ab_Lys_Orn"/>
    <property type="match status" value="1"/>
</dbReference>
<dbReference type="InterPro" id="IPR005814">
    <property type="entry name" value="Aminotrans_3"/>
</dbReference>
<evidence type="ECO:0000256" key="3">
    <source>
        <dbReference type="ARBA" id="ARBA00022898"/>
    </source>
</evidence>
<organism evidence="5 6">
    <name type="scientific">Candidatus Danuiimicrobium aquiferis</name>
    <dbReference type="NCBI Taxonomy" id="1801832"/>
    <lineage>
        <taxon>Bacteria</taxon>
        <taxon>Pseudomonadati</taxon>
        <taxon>Candidatus Omnitrophota</taxon>
        <taxon>Candidatus Danuiimicrobium</taxon>
    </lineage>
</organism>
<dbReference type="FunFam" id="3.40.640.10:FF:000004">
    <property type="entry name" value="Acetylornithine aminotransferase"/>
    <property type="match status" value="1"/>
</dbReference>
<dbReference type="InterPro" id="IPR049704">
    <property type="entry name" value="Aminotrans_3_PPA_site"/>
</dbReference>
<dbReference type="SUPFAM" id="SSF53383">
    <property type="entry name" value="PLP-dependent transferases"/>
    <property type="match status" value="1"/>
</dbReference>
<evidence type="ECO:0000256" key="2">
    <source>
        <dbReference type="ARBA" id="ARBA00022576"/>
    </source>
</evidence>
<name>A0A1G1L141_9BACT</name>
<dbReference type="AlphaFoldDB" id="A0A1G1L141"/>